<evidence type="ECO:0000313" key="3">
    <source>
        <dbReference type="EMBL" id="CAG5093549.1"/>
    </source>
</evidence>
<dbReference type="EMBL" id="CAJNRD030001120">
    <property type="protein sequence ID" value="CAG5093549.1"/>
    <property type="molecule type" value="Genomic_DNA"/>
</dbReference>
<feature type="compositionally biased region" description="Polar residues" evidence="1">
    <location>
        <begin position="105"/>
        <end position="117"/>
    </location>
</feature>
<sequence>MCKLARHFFRLQTDREIMEIIPRNGIFVAIFLCIGVANTVAYSKFGRKCSDIGCPSNQVCVLVDEPCTRGNTGNCGSYPTCTNKPAGGGGYESGGSSVNGHRIDNNYNQDHPFNNANAPPPEHHDSGYNQKPGNSDLGYPSYPSTNNGGHYSPPNSGAPGSNLGYPPYPNQNRMPQPGYYPQNNNGYPNYQQPGLNNQYPSHQYNTHNYNDRKYLRAPRRPGVGGRGNGDRGRPYVAPQPIPPTPPPRSSSRGYGNRYPYNVPKPIVPTPPPRPFYSGNGGYGRSSNSIGTPDSVWNRDYDSTNRGGGSGRRGQRPTHEQSKDVLYPQNSASAPEPGHSNNSPVPSAPVSLPNQPSKPSGYPTGSVYPPNPSGGASYPSYPSSAPSYPSSGSSYPSYPSPGFSYPSYPSSVGSSYPNYPSSGSGYPADTTRKQNMGTVNAGYPSTGQQAQYPAGGSYYPQGGYPQSNYPQSGYPQNSYQGQYPQNPYPGQYPQNPYQGQYPQQPQKPKKPSFTDQLTNFAKNIATRVLTQAVIDKRYY</sequence>
<evidence type="ECO:0000256" key="1">
    <source>
        <dbReference type="SAM" id="MobiDB-lite"/>
    </source>
</evidence>
<protein>
    <submittedName>
        <fullName evidence="3">Uncharacterized protein</fullName>
    </submittedName>
</protein>
<feature type="compositionally biased region" description="Polar residues" evidence="1">
    <location>
        <begin position="432"/>
        <end position="449"/>
    </location>
</feature>
<comment type="caution">
    <text evidence="3">The sequence shown here is derived from an EMBL/GenBank/DDBJ whole genome shotgun (WGS) entry which is preliminary data.</text>
</comment>
<feature type="compositionally biased region" description="Low complexity" evidence="1">
    <location>
        <begin position="450"/>
        <end position="505"/>
    </location>
</feature>
<evidence type="ECO:0000256" key="2">
    <source>
        <dbReference type="SAM" id="Phobius"/>
    </source>
</evidence>
<feature type="compositionally biased region" description="Pro residues" evidence="1">
    <location>
        <begin position="265"/>
        <end position="274"/>
    </location>
</feature>
<accession>A0A8J2HFY2</accession>
<reference evidence="3" key="1">
    <citation type="submission" date="2021-04" db="EMBL/GenBank/DDBJ databases">
        <authorList>
            <person name="Chebbi M.A.C M."/>
        </authorList>
    </citation>
    <scope>NUCLEOTIDE SEQUENCE</scope>
</reference>
<feature type="compositionally biased region" description="Polar residues" evidence="1">
    <location>
        <begin position="142"/>
        <end position="159"/>
    </location>
</feature>
<feature type="compositionally biased region" description="Pro residues" evidence="1">
    <location>
        <begin position="237"/>
        <end position="248"/>
    </location>
</feature>
<keyword evidence="2" id="KW-1133">Transmembrane helix</keyword>
<dbReference type="OrthoDB" id="8122555at2759"/>
<feature type="transmembrane region" description="Helical" evidence="2">
    <location>
        <begin position="21"/>
        <end position="42"/>
    </location>
</feature>
<proteinExistence type="predicted"/>
<dbReference type="AlphaFoldDB" id="A0A8J2HFY2"/>
<feature type="compositionally biased region" description="Low complexity" evidence="1">
    <location>
        <begin position="372"/>
        <end position="426"/>
    </location>
</feature>
<evidence type="ECO:0000313" key="4">
    <source>
        <dbReference type="Proteomes" id="UP000786811"/>
    </source>
</evidence>
<feature type="compositionally biased region" description="Polar residues" evidence="1">
    <location>
        <begin position="195"/>
        <end position="208"/>
    </location>
</feature>
<feature type="compositionally biased region" description="Low complexity" evidence="1">
    <location>
        <begin position="175"/>
        <end position="194"/>
    </location>
</feature>
<feature type="region of interest" description="Disordered" evidence="1">
    <location>
        <begin position="92"/>
        <end position="513"/>
    </location>
</feature>
<keyword evidence="2" id="KW-0812">Transmembrane</keyword>
<organism evidence="3 4">
    <name type="scientific">Cotesia congregata</name>
    <name type="common">Parasitoid wasp</name>
    <name type="synonym">Apanteles congregatus</name>
    <dbReference type="NCBI Taxonomy" id="51543"/>
    <lineage>
        <taxon>Eukaryota</taxon>
        <taxon>Metazoa</taxon>
        <taxon>Ecdysozoa</taxon>
        <taxon>Arthropoda</taxon>
        <taxon>Hexapoda</taxon>
        <taxon>Insecta</taxon>
        <taxon>Pterygota</taxon>
        <taxon>Neoptera</taxon>
        <taxon>Endopterygota</taxon>
        <taxon>Hymenoptera</taxon>
        <taxon>Apocrita</taxon>
        <taxon>Ichneumonoidea</taxon>
        <taxon>Braconidae</taxon>
        <taxon>Microgastrinae</taxon>
        <taxon>Cotesia</taxon>
    </lineage>
</organism>
<name>A0A8J2HFY2_COTCN</name>
<feature type="compositionally biased region" description="Low complexity" evidence="1">
    <location>
        <begin position="249"/>
        <end position="264"/>
    </location>
</feature>
<dbReference type="Proteomes" id="UP000786811">
    <property type="component" value="Unassembled WGS sequence"/>
</dbReference>
<keyword evidence="2" id="KW-0472">Membrane</keyword>
<feature type="compositionally biased region" description="Low complexity" evidence="1">
    <location>
        <begin position="339"/>
        <end position="353"/>
    </location>
</feature>
<gene>
    <name evidence="3" type="ORF">HICCMSTLAB_LOCUS6907</name>
</gene>
<keyword evidence="4" id="KW-1185">Reference proteome</keyword>